<evidence type="ECO:0000313" key="2">
    <source>
        <dbReference type="Proteomes" id="UP000321832"/>
    </source>
</evidence>
<organism evidence="1 2">
    <name type="scientific">Piscinibacter aquaticus</name>
    <dbReference type="NCBI Taxonomy" id="392597"/>
    <lineage>
        <taxon>Bacteria</taxon>
        <taxon>Pseudomonadati</taxon>
        <taxon>Pseudomonadota</taxon>
        <taxon>Betaproteobacteria</taxon>
        <taxon>Burkholderiales</taxon>
        <taxon>Sphaerotilaceae</taxon>
        <taxon>Piscinibacter</taxon>
    </lineage>
</organism>
<evidence type="ECO:0000313" key="1">
    <source>
        <dbReference type="EMBL" id="TXC67139.1"/>
    </source>
</evidence>
<dbReference type="Proteomes" id="UP000321832">
    <property type="component" value="Unassembled WGS sequence"/>
</dbReference>
<gene>
    <name evidence="1" type="ORF">FSC37_19690</name>
</gene>
<comment type="caution">
    <text evidence="1">The sequence shown here is derived from an EMBL/GenBank/DDBJ whole genome shotgun (WGS) entry which is preliminary data.</text>
</comment>
<keyword evidence="2" id="KW-1185">Reference proteome</keyword>
<protein>
    <submittedName>
        <fullName evidence="1">Uncharacterized protein</fullName>
    </submittedName>
</protein>
<proteinExistence type="predicted"/>
<reference evidence="1 2" key="1">
    <citation type="submission" date="2019-08" db="EMBL/GenBank/DDBJ databases">
        <authorList>
            <person name="Khan S.A."/>
            <person name="Jeon C.O."/>
            <person name="Jeong S.E."/>
        </authorList>
    </citation>
    <scope>NUCLEOTIDE SEQUENCE [LARGE SCALE GENOMIC DNA]</scope>
    <source>
        <strain evidence="2">IMCC1728</strain>
    </source>
</reference>
<dbReference type="EMBL" id="VOPW01000001">
    <property type="protein sequence ID" value="TXC67139.1"/>
    <property type="molecule type" value="Genomic_DNA"/>
</dbReference>
<dbReference type="AlphaFoldDB" id="A0A5C6U2U4"/>
<name>A0A5C6U2U4_9BURK</name>
<accession>A0A5C6U2U4</accession>
<sequence>MEKIAVFVNDAEHALRIIQPMLQGAAPTHWIIVAAPPTLTRHIGRWVSHAARQQWLERWSTELFGRLEPVLRGVPGSKVEKMLVKRPLNEVSERLQARLGTVRLLDARQPRVGKTDEPVSAAQPPQGKGAWAYPVAATAGLSAVLTLAD</sequence>